<name>A0A844D064_9RHOB</name>
<sequence length="176" mass="18896">MILSRATVLVVVLALLAGCSNRGEDIQLRRIEKPGEGPDEFAILPGKKLQAPEDYAALPAPTPGAANLTDQNPKGDGVAALGGNPAALGAGAASQRDAGLVRHTSRYGVQAGIRQTLAVEDKEVRRRHGRVNILRLGPTDDYTDAYKRQWLDSHAEQRRLRRLGIETPTAPPPKVD</sequence>
<protein>
    <submittedName>
        <fullName evidence="1">DUF3035 domain-containing protein</fullName>
    </submittedName>
</protein>
<keyword evidence="2" id="KW-1185">Reference proteome</keyword>
<dbReference type="EMBL" id="SZWE01000001">
    <property type="protein sequence ID" value="MRU15634.1"/>
    <property type="molecule type" value="Genomic_DNA"/>
</dbReference>
<organism evidence="1 2">
    <name type="scientific">Roseovarius bejariae</name>
    <dbReference type="NCBI Taxonomy" id="2576383"/>
    <lineage>
        <taxon>Bacteria</taxon>
        <taxon>Pseudomonadati</taxon>
        <taxon>Pseudomonadota</taxon>
        <taxon>Alphaproteobacteria</taxon>
        <taxon>Rhodobacterales</taxon>
        <taxon>Roseobacteraceae</taxon>
        <taxon>Roseovarius</taxon>
    </lineage>
</organism>
<dbReference type="AlphaFoldDB" id="A0A844D064"/>
<dbReference type="Proteomes" id="UP000564704">
    <property type="component" value="Unassembled WGS sequence"/>
</dbReference>
<accession>A0A844D064</accession>
<dbReference type="InterPro" id="IPR021395">
    <property type="entry name" value="DUF3035"/>
</dbReference>
<dbReference type="PROSITE" id="PS51257">
    <property type="entry name" value="PROKAR_LIPOPROTEIN"/>
    <property type="match status" value="1"/>
</dbReference>
<dbReference type="OrthoDB" id="7876689at2"/>
<reference evidence="1 2" key="1">
    <citation type="submission" date="2019-05" db="EMBL/GenBank/DDBJ databases">
        <title>Roseovarius bejariae sp. nov., a moderately halophylic bacterium isolated from a saline soil in Rambla Salada (Murcia).</title>
        <authorList>
            <person name="Castro D.J."/>
            <person name="Gomez-Altuve A."/>
            <person name="Reina J.C."/>
            <person name="Rodriguez M."/>
            <person name="Sampedro I."/>
            <person name="Llamas I."/>
            <person name="Martinez-Checa F."/>
        </authorList>
    </citation>
    <scope>NUCLEOTIDE SEQUENCE [LARGE SCALE GENOMIC DNA]</scope>
    <source>
        <strain evidence="1 2">A21</strain>
    </source>
</reference>
<dbReference type="RefSeq" id="WP_154151079.1">
    <property type="nucleotide sequence ID" value="NZ_SZWE01000001.1"/>
</dbReference>
<evidence type="ECO:0000313" key="1">
    <source>
        <dbReference type="EMBL" id="MRU15634.1"/>
    </source>
</evidence>
<dbReference type="Pfam" id="PF11233">
    <property type="entry name" value="DUF3035"/>
    <property type="match status" value="1"/>
</dbReference>
<comment type="caution">
    <text evidence="1">The sequence shown here is derived from an EMBL/GenBank/DDBJ whole genome shotgun (WGS) entry which is preliminary data.</text>
</comment>
<evidence type="ECO:0000313" key="2">
    <source>
        <dbReference type="Proteomes" id="UP000564704"/>
    </source>
</evidence>
<proteinExistence type="predicted"/>
<gene>
    <name evidence="1" type="ORF">FDP25_09350</name>
</gene>